<sequence length="180" mass="18323">MWTSVLSGPAPSSSPPTTAVHPLVRRGWRGQRGQGVRRTPPRDASRSGGGAQKGGAWLPTRAPAQLRGHLAPAAVRVVSQQAACTGVSLPHAPASWPPFPAPTSKAAQPRSPGPTCPTPQQAPWVPRLLLEGPDPLSGGAASWQHSAKGSGSMGSMPKATYSPGSSGDCVGVKAVALFHG</sequence>
<evidence type="ECO:0000313" key="2">
    <source>
        <dbReference type="EMBL" id="CAI9155024.1"/>
    </source>
</evidence>
<organism evidence="2 3">
    <name type="scientific">Rangifer tarandus platyrhynchus</name>
    <name type="common">Svalbard reindeer</name>
    <dbReference type="NCBI Taxonomy" id="3082113"/>
    <lineage>
        <taxon>Eukaryota</taxon>
        <taxon>Metazoa</taxon>
        <taxon>Chordata</taxon>
        <taxon>Craniata</taxon>
        <taxon>Vertebrata</taxon>
        <taxon>Euteleostomi</taxon>
        <taxon>Mammalia</taxon>
        <taxon>Eutheria</taxon>
        <taxon>Laurasiatheria</taxon>
        <taxon>Artiodactyla</taxon>
        <taxon>Ruminantia</taxon>
        <taxon>Pecora</taxon>
        <taxon>Cervidae</taxon>
        <taxon>Odocoileinae</taxon>
        <taxon>Rangifer</taxon>
    </lineage>
</organism>
<evidence type="ECO:0000313" key="3">
    <source>
        <dbReference type="Proteomes" id="UP001176941"/>
    </source>
</evidence>
<keyword evidence="3" id="KW-1185">Reference proteome</keyword>
<feature type="region of interest" description="Disordered" evidence="1">
    <location>
        <begin position="95"/>
        <end position="166"/>
    </location>
</feature>
<proteinExistence type="predicted"/>
<evidence type="ECO:0000256" key="1">
    <source>
        <dbReference type="SAM" id="MobiDB-lite"/>
    </source>
</evidence>
<feature type="compositionally biased region" description="Low complexity" evidence="1">
    <location>
        <begin position="1"/>
        <end position="22"/>
    </location>
</feature>
<reference evidence="2" key="1">
    <citation type="submission" date="2023-04" db="EMBL/GenBank/DDBJ databases">
        <authorList>
            <consortium name="ELIXIR-Norway"/>
        </authorList>
    </citation>
    <scope>NUCLEOTIDE SEQUENCE [LARGE SCALE GENOMIC DNA]</scope>
</reference>
<gene>
    <name evidence="2" type="ORF">MRATA1EN1_LOCUS3986</name>
</gene>
<protein>
    <submittedName>
        <fullName evidence="2">Uncharacterized protein</fullName>
    </submittedName>
</protein>
<accession>A0ABN8Y5E1</accession>
<dbReference type="EMBL" id="OX459948">
    <property type="protein sequence ID" value="CAI9155024.1"/>
    <property type="molecule type" value="Genomic_DNA"/>
</dbReference>
<name>A0ABN8Y5E1_RANTA</name>
<dbReference type="Proteomes" id="UP001176941">
    <property type="component" value="Chromosome 12"/>
</dbReference>
<feature type="region of interest" description="Disordered" evidence="1">
    <location>
        <begin position="1"/>
        <end position="57"/>
    </location>
</feature>